<accession>A0ABD3L4U9</accession>
<evidence type="ECO:0000256" key="2">
    <source>
        <dbReference type="ARBA" id="ARBA00022603"/>
    </source>
</evidence>
<proteinExistence type="inferred from homology"/>
<dbReference type="GO" id="GO:0008757">
    <property type="term" value="F:S-adenosylmethionine-dependent methyltransferase activity"/>
    <property type="evidence" value="ECO:0007669"/>
    <property type="project" value="UniProtKB-ARBA"/>
</dbReference>
<dbReference type="InterPro" id="IPR026113">
    <property type="entry name" value="METTL2/6/8-like"/>
</dbReference>
<dbReference type="GO" id="GO:0032259">
    <property type="term" value="P:methylation"/>
    <property type="evidence" value="ECO:0007669"/>
    <property type="project" value="UniProtKB-KW"/>
</dbReference>
<evidence type="ECO:0000313" key="7">
    <source>
        <dbReference type="Proteomes" id="UP001634007"/>
    </source>
</evidence>
<dbReference type="SUPFAM" id="SSF53335">
    <property type="entry name" value="S-adenosyl-L-methionine-dependent methyltransferases"/>
    <property type="match status" value="2"/>
</dbReference>
<evidence type="ECO:0000256" key="4">
    <source>
        <dbReference type="SAM" id="MobiDB-lite"/>
    </source>
</evidence>
<organism evidence="6 7">
    <name type="scientific">Eucalyptus globulus</name>
    <name type="common">Tasmanian blue gum</name>
    <dbReference type="NCBI Taxonomy" id="34317"/>
    <lineage>
        <taxon>Eukaryota</taxon>
        <taxon>Viridiplantae</taxon>
        <taxon>Streptophyta</taxon>
        <taxon>Embryophyta</taxon>
        <taxon>Tracheophyta</taxon>
        <taxon>Spermatophyta</taxon>
        <taxon>Magnoliopsida</taxon>
        <taxon>eudicotyledons</taxon>
        <taxon>Gunneridae</taxon>
        <taxon>Pentapetalae</taxon>
        <taxon>rosids</taxon>
        <taxon>malvids</taxon>
        <taxon>Myrtales</taxon>
        <taxon>Myrtaceae</taxon>
        <taxon>Myrtoideae</taxon>
        <taxon>Eucalypteae</taxon>
        <taxon>Eucalyptus</taxon>
    </lineage>
</organism>
<dbReference type="InterPro" id="IPR019410">
    <property type="entry name" value="Methyltransf_16"/>
</dbReference>
<evidence type="ECO:0000259" key="5">
    <source>
        <dbReference type="Pfam" id="PF08242"/>
    </source>
</evidence>
<comment type="caution">
    <text evidence="6">The sequence shown here is derived from an EMBL/GenBank/DDBJ whole genome shotgun (WGS) entry which is preliminary data.</text>
</comment>
<evidence type="ECO:0000256" key="3">
    <source>
        <dbReference type="ARBA" id="ARBA00022679"/>
    </source>
</evidence>
<dbReference type="Pfam" id="PF10294">
    <property type="entry name" value="Methyltransf_16"/>
    <property type="match status" value="1"/>
</dbReference>
<sequence>MSSDAQASPEQQEPGPKIQIYSTSATGVSPFWRDKYEREAKKYWDIFYKRHQDKFFKDRHYLDKEWGHYFSGAGKRIILEVGCGAGNTIFPLVATYPDVFVHACDFSPRAVNLVKMHKDFKENQISPFVCDLTIDDLNRQIPPSSIDIVTMIFVLSAVSPEKMHLVLQNIRRVLKPKGHVLFRDYATGDLAQERLTCKDQMISENFYVRGDGTRAFYFSNEFLASLFKDNGFDVKEIGLCCKQVENRSRELVMNRRWVQAVFCPSDSEDLSSSNHASTEVDLPSQENTESNISLKASKEPVENIEVDMSEGVAADVFGISSSVDNELKTIQVSLNEENFSIRVLSGEYQHTCKSTGLMLWESAQMMASILAQNPNIVSGKKVLELGCGCGGICSMVAVRSADLVVATDGDKKTIDLLMQNVASNIAPPFLDKLIVKSLEWGNRGHIEAVKEVNDKGFNIIIGTDVTYIPEAILPLFATARELISTNRGDEEDQASALILCHVFRRVDEPSILSAASRYGFQLVERWPVGISGNSSQGVVGSWFAESGIDKYTFSKALSIMYFQIE</sequence>
<gene>
    <name evidence="6" type="ORF">ACJRO7_015775</name>
</gene>
<feature type="region of interest" description="Disordered" evidence="4">
    <location>
        <begin position="266"/>
        <end position="291"/>
    </location>
</feature>
<name>A0ABD3L4U9_EUCGL</name>
<dbReference type="PANTHER" id="PTHR22809:SF5">
    <property type="entry name" value="TRNA N(3)-METHYLCYTIDINE METHYLTRANSFERASE METTL6"/>
    <property type="match status" value="1"/>
</dbReference>
<evidence type="ECO:0000256" key="1">
    <source>
        <dbReference type="ARBA" id="ARBA00009725"/>
    </source>
</evidence>
<dbReference type="InterPro" id="IPR029063">
    <property type="entry name" value="SAM-dependent_MTases_sf"/>
</dbReference>
<dbReference type="Gene3D" id="3.40.50.150">
    <property type="entry name" value="Vaccinia Virus protein VP39"/>
    <property type="match status" value="2"/>
</dbReference>
<reference evidence="6 7" key="1">
    <citation type="submission" date="2024-11" db="EMBL/GenBank/DDBJ databases">
        <title>Chromosome-level genome assembly of Eucalyptus globulus Labill. provides insights into its genome evolution.</title>
        <authorList>
            <person name="Li X."/>
        </authorList>
    </citation>
    <scope>NUCLEOTIDE SEQUENCE [LARGE SCALE GENOMIC DNA]</scope>
    <source>
        <strain evidence="6">CL2024</strain>
        <tissue evidence="6">Fresh tender leaves</tissue>
    </source>
</reference>
<feature type="domain" description="Methyltransferase type 12" evidence="5">
    <location>
        <begin position="79"/>
        <end position="180"/>
    </location>
</feature>
<dbReference type="Pfam" id="PF08242">
    <property type="entry name" value="Methyltransf_12"/>
    <property type="match status" value="1"/>
</dbReference>
<keyword evidence="3" id="KW-0808">Transferase</keyword>
<evidence type="ECO:0000313" key="6">
    <source>
        <dbReference type="EMBL" id="KAL3746885.1"/>
    </source>
</evidence>
<dbReference type="InterPro" id="IPR013217">
    <property type="entry name" value="Methyltransf_12"/>
</dbReference>
<dbReference type="EMBL" id="JBJKBG010000003">
    <property type="protein sequence ID" value="KAL3746885.1"/>
    <property type="molecule type" value="Genomic_DNA"/>
</dbReference>
<comment type="similarity">
    <text evidence="1">Belongs to the methyltransferase superfamily. METL family.</text>
</comment>
<dbReference type="PANTHER" id="PTHR22809">
    <property type="entry name" value="METHYLTRANSFERASE-RELATED"/>
    <property type="match status" value="1"/>
</dbReference>
<dbReference type="AlphaFoldDB" id="A0ABD3L4U9"/>
<protein>
    <recommendedName>
        <fullName evidence="5">Methyltransferase type 12 domain-containing protein</fullName>
    </recommendedName>
</protein>
<keyword evidence="2" id="KW-0489">Methyltransferase</keyword>
<dbReference type="GO" id="GO:0008173">
    <property type="term" value="F:RNA methyltransferase activity"/>
    <property type="evidence" value="ECO:0007669"/>
    <property type="project" value="UniProtKB-ARBA"/>
</dbReference>
<keyword evidence="7" id="KW-1185">Reference proteome</keyword>
<dbReference type="CDD" id="cd02440">
    <property type="entry name" value="AdoMet_MTases"/>
    <property type="match status" value="2"/>
</dbReference>
<dbReference type="Proteomes" id="UP001634007">
    <property type="component" value="Unassembled WGS sequence"/>
</dbReference>